<sequence length="239" mass="27676">MMACLKTKKRDEYVDGLFNTWPLVARVEDPYLDLASLARFGIKCHNLLQESSFDEAPNVPKFFRKMPHEKLQEYKVDTDNKDTMRDLRVEKKLWVSKEQDLCDELHPLGLAATMCTVLRLAFDTHKRETSDGQKVTLMQTTGWKRANFTDGIFHRAFYDDVFHSKHWRPVDAWQSGKPKDQPHVMFTTAHKYEGNDNSLLRGEVLAIMAVMMIRLESGSFDQHNIIPVGFPELSNKELA</sequence>
<evidence type="ECO:0000313" key="4">
    <source>
        <dbReference type="Proteomes" id="UP000662466"/>
    </source>
</evidence>
<evidence type="ECO:0000313" key="3">
    <source>
        <dbReference type="Proteomes" id="UP000630445"/>
    </source>
</evidence>
<dbReference type="EMBL" id="JACBAD010001966">
    <property type="protein sequence ID" value="KAF7125773.1"/>
    <property type="molecule type" value="Genomic_DNA"/>
</dbReference>
<name>A0A8H6UQH3_9EURO</name>
<dbReference type="Proteomes" id="UP000630445">
    <property type="component" value="Unassembled WGS sequence"/>
</dbReference>
<protein>
    <submittedName>
        <fullName evidence="2">Uncharacterized protein</fullName>
    </submittedName>
</protein>
<dbReference type="Proteomes" id="UP000662466">
    <property type="component" value="Unassembled WGS sequence"/>
</dbReference>
<dbReference type="EMBL" id="JACBAF010002211">
    <property type="protein sequence ID" value="KAF7163393.1"/>
    <property type="molecule type" value="Genomic_DNA"/>
</dbReference>
<dbReference type="AlphaFoldDB" id="A0A8H6UQH3"/>
<evidence type="ECO:0000313" key="2">
    <source>
        <dbReference type="EMBL" id="KAF7163393.1"/>
    </source>
</evidence>
<evidence type="ECO:0000313" key="1">
    <source>
        <dbReference type="EMBL" id="KAF7125773.1"/>
    </source>
</evidence>
<dbReference type="OrthoDB" id="4177740at2759"/>
<organism evidence="2 4">
    <name type="scientific">Aspergillus hiratsukae</name>
    <dbReference type="NCBI Taxonomy" id="1194566"/>
    <lineage>
        <taxon>Eukaryota</taxon>
        <taxon>Fungi</taxon>
        <taxon>Dikarya</taxon>
        <taxon>Ascomycota</taxon>
        <taxon>Pezizomycotina</taxon>
        <taxon>Eurotiomycetes</taxon>
        <taxon>Eurotiomycetidae</taxon>
        <taxon>Eurotiales</taxon>
        <taxon>Aspergillaceae</taxon>
        <taxon>Aspergillus</taxon>
        <taxon>Aspergillus subgen. Fumigati</taxon>
    </lineage>
</organism>
<keyword evidence="3" id="KW-1185">Reference proteome</keyword>
<gene>
    <name evidence="1" type="ORF">CNMCM5793_002066</name>
    <name evidence="2" type="ORF">CNMCM6106_000343</name>
</gene>
<reference evidence="2" key="1">
    <citation type="submission" date="2020-06" db="EMBL/GenBank/DDBJ databases">
        <title>Draft genome sequences of strains closely related to Aspergillus parafelis and Aspergillus hiratsukae.</title>
        <authorList>
            <person name="Dos Santos R.A.C."/>
            <person name="Rivero-Menendez O."/>
            <person name="Steenwyk J.L."/>
            <person name="Mead M.E."/>
            <person name="Goldman G.H."/>
            <person name="Alastruey-Izquierdo A."/>
            <person name="Rokas A."/>
        </authorList>
    </citation>
    <scope>NUCLEOTIDE SEQUENCE</scope>
    <source>
        <strain evidence="1">CNM-CM5793</strain>
        <strain evidence="2">CNM-CM6106</strain>
    </source>
</reference>
<comment type="caution">
    <text evidence="2">The sequence shown here is derived from an EMBL/GenBank/DDBJ whole genome shotgun (WGS) entry which is preliminary data.</text>
</comment>
<accession>A0A8H6UQH3</accession>
<proteinExistence type="predicted"/>